<sequence length="57" mass="6667">MKFIDQTYLQSARRFMKHCANSFSRAIYEYESVAYKQALMGFVKYQNSGYGLGRVLV</sequence>
<accession>A0ACC6SC43</accession>
<dbReference type="EMBL" id="JBBMEW010000009">
    <property type="protein sequence ID" value="MEQ2527452.1"/>
    <property type="molecule type" value="Genomic_DNA"/>
</dbReference>
<gene>
    <name evidence="1" type="ORF">WMO40_12120</name>
</gene>
<organism evidence="1 2">
    <name type="scientific">Robertmurraya yapensis</name>
    <name type="common">ex Hitch et al 2024</name>
    <dbReference type="NCBI Taxonomy" id="3133160"/>
    <lineage>
        <taxon>Bacteria</taxon>
        <taxon>Bacillati</taxon>
        <taxon>Bacillota</taxon>
        <taxon>Bacilli</taxon>
        <taxon>Bacillales</taxon>
        <taxon>Bacillaceae</taxon>
        <taxon>Robertmurraya</taxon>
    </lineage>
</organism>
<evidence type="ECO:0000313" key="1">
    <source>
        <dbReference type="EMBL" id="MEQ2527452.1"/>
    </source>
</evidence>
<comment type="caution">
    <text evidence="1">The sequence shown here is derived from an EMBL/GenBank/DDBJ whole genome shotgun (WGS) entry which is preliminary data.</text>
</comment>
<proteinExistence type="predicted"/>
<protein>
    <submittedName>
        <fullName evidence="1">Uncharacterized protein</fullName>
    </submittedName>
</protein>
<keyword evidence="2" id="KW-1185">Reference proteome</keyword>
<evidence type="ECO:0000313" key="2">
    <source>
        <dbReference type="Proteomes" id="UP001439875"/>
    </source>
</evidence>
<reference evidence="1" key="1">
    <citation type="submission" date="2024-03" db="EMBL/GenBank/DDBJ databases">
        <title>Human intestinal bacterial collection.</title>
        <authorList>
            <person name="Pauvert C."/>
            <person name="Hitch T.C.A."/>
            <person name="Clavel T."/>
        </authorList>
    </citation>
    <scope>NUCLEOTIDE SEQUENCE</scope>
    <source>
        <strain evidence="1">CLA-AA-H227</strain>
    </source>
</reference>
<name>A0ACC6SC43_9BACI</name>
<dbReference type="Proteomes" id="UP001439875">
    <property type="component" value="Unassembled WGS sequence"/>
</dbReference>